<sequence>MSLNTVIAFAVLLKKVTRKKNVRTARKSSYTSSYSSNSEVEEERRLENACSIQPSLKVTLQSSLEDIISHPMKEDLDVANMTNESNQVSAGSVIIRDFAYPKDSPLHFGNPLPNNQSMISLSSPDFNGRDARALFDFIPETDYEIGFKAGQLIWVQYRECPGWLIADVQDQTGLVPESYVEFI</sequence>
<organism evidence="4 5">
    <name type="scientific">Rhizopus oryzae</name>
    <name type="common">Mucormycosis agent</name>
    <name type="synonym">Rhizopus arrhizus var. delemar</name>
    <dbReference type="NCBI Taxonomy" id="64495"/>
    <lineage>
        <taxon>Eukaryota</taxon>
        <taxon>Fungi</taxon>
        <taxon>Fungi incertae sedis</taxon>
        <taxon>Mucoromycota</taxon>
        <taxon>Mucoromycotina</taxon>
        <taxon>Mucoromycetes</taxon>
        <taxon>Mucorales</taxon>
        <taxon>Mucorineae</taxon>
        <taxon>Rhizopodaceae</taxon>
        <taxon>Rhizopus</taxon>
    </lineage>
</organism>
<accession>A0A9P6XW35</accession>
<proteinExistence type="predicted"/>
<dbReference type="InterPro" id="IPR036028">
    <property type="entry name" value="SH3-like_dom_sf"/>
</dbReference>
<dbReference type="Pfam" id="PF07653">
    <property type="entry name" value="SH3_2"/>
    <property type="match status" value="1"/>
</dbReference>
<gene>
    <name evidence="4" type="ORF">G6F51_012619</name>
</gene>
<evidence type="ECO:0000259" key="3">
    <source>
        <dbReference type="PROSITE" id="PS50002"/>
    </source>
</evidence>
<comment type="caution">
    <text evidence="4">The sequence shown here is derived from an EMBL/GenBank/DDBJ whole genome shotgun (WGS) entry which is preliminary data.</text>
</comment>
<dbReference type="PROSITE" id="PS50002">
    <property type="entry name" value="SH3"/>
    <property type="match status" value="1"/>
</dbReference>
<evidence type="ECO:0000313" key="4">
    <source>
        <dbReference type="EMBL" id="KAG1533428.1"/>
    </source>
</evidence>
<reference evidence="4" key="1">
    <citation type="journal article" date="2020" name="Microb. Genom.">
        <title>Genetic diversity of clinical and environmental Mucorales isolates obtained from an investigation of mucormycosis cases among solid organ transplant recipients.</title>
        <authorList>
            <person name="Nguyen M.H."/>
            <person name="Kaul D."/>
            <person name="Muto C."/>
            <person name="Cheng S.J."/>
            <person name="Richter R.A."/>
            <person name="Bruno V.M."/>
            <person name="Liu G."/>
            <person name="Beyhan S."/>
            <person name="Sundermann A.J."/>
            <person name="Mounaud S."/>
            <person name="Pasculle A.W."/>
            <person name="Nierman W.C."/>
            <person name="Driscoll E."/>
            <person name="Cumbie R."/>
            <person name="Clancy C.J."/>
            <person name="Dupont C.L."/>
        </authorList>
    </citation>
    <scope>NUCLEOTIDE SEQUENCE</scope>
    <source>
        <strain evidence="4">GL16</strain>
    </source>
</reference>
<dbReference type="InterPro" id="IPR001452">
    <property type="entry name" value="SH3_domain"/>
</dbReference>
<dbReference type="EMBL" id="JAANIT010003861">
    <property type="protein sequence ID" value="KAG1533428.1"/>
    <property type="molecule type" value="Genomic_DNA"/>
</dbReference>
<feature type="domain" description="SH3" evidence="3">
    <location>
        <begin position="126"/>
        <end position="183"/>
    </location>
</feature>
<dbReference type="AlphaFoldDB" id="A0A9P6XW35"/>
<dbReference type="SMART" id="SM00326">
    <property type="entry name" value="SH3"/>
    <property type="match status" value="1"/>
</dbReference>
<keyword evidence="1 2" id="KW-0728">SH3 domain</keyword>
<name>A0A9P6XW35_RHIOR</name>
<dbReference type="SUPFAM" id="SSF50044">
    <property type="entry name" value="SH3-domain"/>
    <property type="match status" value="1"/>
</dbReference>
<dbReference type="Gene3D" id="2.30.30.40">
    <property type="entry name" value="SH3 Domains"/>
    <property type="match status" value="1"/>
</dbReference>
<protein>
    <recommendedName>
        <fullName evidence="3">SH3 domain-containing protein</fullName>
    </recommendedName>
</protein>
<dbReference type="OrthoDB" id="19092at2759"/>
<dbReference type="Proteomes" id="UP000717996">
    <property type="component" value="Unassembled WGS sequence"/>
</dbReference>
<evidence type="ECO:0000313" key="5">
    <source>
        <dbReference type="Proteomes" id="UP000717996"/>
    </source>
</evidence>
<evidence type="ECO:0000256" key="2">
    <source>
        <dbReference type="PROSITE-ProRule" id="PRU00192"/>
    </source>
</evidence>
<evidence type="ECO:0000256" key="1">
    <source>
        <dbReference type="ARBA" id="ARBA00022443"/>
    </source>
</evidence>